<gene>
    <name evidence="5" type="ORF">SCLO_1019180</name>
</gene>
<dbReference type="Proteomes" id="UP000218272">
    <property type="component" value="Chromosome SCLO_1"/>
</dbReference>
<dbReference type="InterPro" id="IPR011008">
    <property type="entry name" value="Dimeric_a/b-barrel"/>
</dbReference>
<dbReference type="PANTHER" id="PTHR30154:SF34">
    <property type="entry name" value="TRANSCRIPTIONAL REGULATOR AZLB"/>
    <property type="match status" value="1"/>
</dbReference>
<dbReference type="PRINTS" id="PR00033">
    <property type="entry name" value="HTHASNC"/>
</dbReference>
<dbReference type="AlphaFoldDB" id="A0A1E1F350"/>
<evidence type="ECO:0000256" key="3">
    <source>
        <dbReference type="ARBA" id="ARBA00023163"/>
    </source>
</evidence>
<evidence type="ECO:0000259" key="4">
    <source>
        <dbReference type="PROSITE" id="PS50956"/>
    </source>
</evidence>
<protein>
    <submittedName>
        <fullName evidence="5">Transcriptional regulator</fullName>
    </submittedName>
</protein>
<dbReference type="PANTHER" id="PTHR30154">
    <property type="entry name" value="LEUCINE-RESPONSIVE REGULATORY PROTEIN"/>
    <property type="match status" value="1"/>
</dbReference>
<dbReference type="GO" id="GO:0005829">
    <property type="term" value="C:cytosol"/>
    <property type="evidence" value="ECO:0007669"/>
    <property type="project" value="TreeGrafter"/>
</dbReference>
<dbReference type="SUPFAM" id="SSF54909">
    <property type="entry name" value="Dimeric alpha+beta barrel"/>
    <property type="match status" value="1"/>
</dbReference>
<feature type="domain" description="HTH asnC-type" evidence="4">
    <location>
        <begin position="3"/>
        <end position="55"/>
    </location>
</feature>
<dbReference type="SMART" id="SM00344">
    <property type="entry name" value="HTH_ASNC"/>
    <property type="match status" value="1"/>
</dbReference>
<dbReference type="Pfam" id="PF13412">
    <property type="entry name" value="HTH_24"/>
    <property type="match status" value="1"/>
</dbReference>
<dbReference type="InterPro" id="IPR019885">
    <property type="entry name" value="Tscrpt_reg_HTH_AsnC-type_CS"/>
</dbReference>
<sequence length="153" mass="17183">MELDGKDRAILRLLQLNARLTHAEIGEKIGLSPSACHRRVKLMEANGVIRGYTIVTGGTGDSDGKVNVLVQVTLERQTEDYLSRFERAVRECPEIRECFLMAGSVDYWLRVEAVNATAYERIHGEILSRLPGVTRINSSFAMRDALRHRRDGG</sequence>
<reference evidence="5 6" key="1">
    <citation type="submission" date="2016-10" db="EMBL/GenBank/DDBJ databases">
        <title>Complete Genome Sequence of the Nonylphenol-Degrading Bacterium Sphingobium cloacae JCM 10874T.</title>
        <authorList>
            <person name="Ootsuka M."/>
            <person name="Nishizawa T."/>
            <person name="Ohta H."/>
        </authorList>
    </citation>
    <scope>NUCLEOTIDE SEQUENCE [LARGE SCALE GENOMIC DNA]</scope>
    <source>
        <strain evidence="5 6">JCM 10874</strain>
    </source>
</reference>
<dbReference type="InterPro" id="IPR011991">
    <property type="entry name" value="ArsR-like_HTH"/>
</dbReference>
<evidence type="ECO:0000313" key="5">
    <source>
        <dbReference type="EMBL" id="BAV64958.1"/>
    </source>
</evidence>
<dbReference type="InterPro" id="IPR000485">
    <property type="entry name" value="AsnC-type_HTH_dom"/>
</dbReference>
<dbReference type="InterPro" id="IPR036388">
    <property type="entry name" value="WH-like_DNA-bd_sf"/>
</dbReference>
<dbReference type="Gene3D" id="1.10.10.10">
    <property type="entry name" value="Winged helix-like DNA-binding domain superfamily/Winged helix DNA-binding domain"/>
    <property type="match status" value="1"/>
</dbReference>
<dbReference type="RefSeq" id="WP_066517967.1">
    <property type="nucleotide sequence ID" value="NZ_AP017655.1"/>
</dbReference>
<dbReference type="InterPro" id="IPR019888">
    <property type="entry name" value="Tscrpt_reg_AsnC-like"/>
</dbReference>
<dbReference type="Gene3D" id="3.30.70.920">
    <property type="match status" value="1"/>
</dbReference>
<proteinExistence type="predicted"/>
<dbReference type="GO" id="GO:0006355">
    <property type="term" value="P:regulation of DNA-templated transcription"/>
    <property type="evidence" value="ECO:0007669"/>
    <property type="project" value="UniProtKB-ARBA"/>
</dbReference>
<keyword evidence="1" id="KW-0805">Transcription regulation</keyword>
<dbReference type="KEGG" id="sclo:SCLO_1019180"/>
<keyword evidence="3" id="KW-0804">Transcription</keyword>
<dbReference type="CDD" id="cd00090">
    <property type="entry name" value="HTH_ARSR"/>
    <property type="match status" value="1"/>
</dbReference>
<evidence type="ECO:0000256" key="2">
    <source>
        <dbReference type="ARBA" id="ARBA00023125"/>
    </source>
</evidence>
<dbReference type="Pfam" id="PF01037">
    <property type="entry name" value="AsnC_trans_reg"/>
    <property type="match status" value="1"/>
</dbReference>
<evidence type="ECO:0000313" key="6">
    <source>
        <dbReference type="Proteomes" id="UP000218272"/>
    </source>
</evidence>
<organism evidence="5 6">
    <name type="scientific">Sphingobium cloacae</name>
    <dbReference type="NCBI Taxonomy" id="120107"/>
    <lineage>
        <taxon>Bacteria</taxon>
        <taxon>Pseudomonadati</taxon>
        <taxon>Pseudomonadota</taxon>
        <taxon>Alphaproteobacteria</taxon>
        <taxon>Sphingomonadales</taxon>
        <taxon>Sphingomonadaceae</taxon>
        <taxon>Sphingobium</taxon>
    </lineage>
</organism>
<dbReference type="PROSITE" id="PS50956">
    <property type="entry name" value="HTH_ASNC_2"/>
    <property type="match status" value="1"/>
</dbReference>
<keyword evidence="2" id="KW-0238">DNA-binding</keyword>
<dbReference type="EMBL" id="AP017655">
    <property type="protein sequence ID" value="BAV64958.1"/>
    <property type="molecule type" value="Genomic_DNA"/>
</dbReference>
<name>A0A1E1F350_9SPHN</name>
<evidence type="ECO:0000256" key="1">
    <source>
        <dbReference type="ARBA" id="ARBA00023015"/>
    </source>
</evidence>
<dbReference type="GO" id="GO:0043200">
    <property type="term" value="P:response to amino acid"/>
    <property type="evidence" value="ECO:0007669"/>
    <property type="project" value="TreeGrafter"/>
</dbReference>
<dbReference type="InterPro" id="IPR019887">
    <property type="entry name" value="Tscrpt_reg_AsnC/Lrp_C"/>
</dbReference>
<dbReference type="SUPFAM" id="SSF46785">
    <property type="entry name" value="Winged helix' DNA-binding domain"/>
    <property type="match status" value="1"/>
</dbReference>
<dbReference type="GO" id="GO:0043565">
    <property type="term" value="F:sequence-specific DNA binding"/>
    <property type="evidence" value="ECO:0007669"/>
    <property type="project" value="InterPro"/>
</dbReference>
<dbReference type="PROSITE" id="PS00519">
    <property type="entry name" value="HTH_ASNC_1"/>
    <property type="match status" value="1"/>
</dbReference>
<dbReference type="OrthoDB" id="9813313at2"/>
<keyword evidence="6" id="KW-1185">Reference proteome</keyword>
<dbReference type="InterPro" id="IPR036390">
    <property type="entry name" value="WH_DNA-bd_sf"/>
</dbReference>
<accession>A0A1E1F350</accession>